<evidence type="ECO:0000313" key="2">
    <source>
        <dbReference type="EMBL" id="OGM11932.1"/>
    </source>
</evidence>
<dbReference type="Proteomes" id="UP000177053">
    <property type="component" value="Unassembled WGS sequence"/>
</dbReference>
<gene>
    <name evidence="2" type="ORF">A2Z22_01720</name>
</gene>
<accession>A0A1F7XA81</accession>
<evidence type="ECO:0000256" key="1">
    <source>
        <dbReference type="ARBA" id="ARBA00010364"/>
    </source>
</evidence>
<dbReference type="EMBL" id="MGFS01000007">
    <property type="protein sequence ID" value="OGM11932.1"/>
    <property type="molecule type" value="Genomic_DNA"/>
</dbReference>
<dbReference type="Gene3D" id="3.30.1200.10">
    <property type="entry name" value="YggU-like"/>
    <property type="match status" value="1"/>
</dbReference>
<organism evidence="2 3">
    <name type="scientific">Candidatus Woesebacteria bacterium RBG_16_34_12</name>
    <dbReference type="NCBI Taxonomy" id="1802480"/>
    <lineage>
        <taxon>Bacteria</taxon>
        <taxon>Candidatus Woeseibacteriota</taxon>
    </lineage>
</organism>
<dbReference type="InterPro" id="IPR036591">
    <property type="entry name" value="YggU-like_sf"/>
</dbReference>
<reference evidence="2 3" key="1">
    <citation type="journal article" date="2016" name="Nat. Commun.">
        <title>Thousands of microbial genomes shed light on interconnected biogeochemical processes in an aquifer system.</title>
        <authorList>
            <person name="Anantharaman K."/>
            <person name="Brown C.T."/>
            <person name="Hug L.A."/>
            <person name="Sharon I."/>
            <person name="Castelle C.J."/>
            <person name="Probst A.J."/>
            <person name="Thomas B.C."/>
            <person name="Singh A."/>
            <person name="Wilkins M.J."/>
            <person name="Karaoz U."/>
            <person name="Brodie E.L."/>
            <person name="Williams K.H."/>
            <person name="Hubbard S.S."/>
            <person name="Banfield J.F."/>
        </authorList>
    </citation>
    <scope>NUCLEOTIDE SEQUENCE [LARGE SCALE GENOMIC DNA]</scope>
</reference>
<dbReference type="Pfam" id="PF02594">
    <property type="entry name" value="DUF167"/>
    <property type="match status" value="1"/>
</dbReference>
<dbReference type="InterPro" id="IPR003746">
    <property type="entry name" value="DUF167"/>
</dbReference>
<evidence type="ECO:0000313" key="3">
    <source>
        <dbReference type="Proteomes" id="UP000177053"/>
    </source>
</evidence>
<comment type="caution">
    <text evidence="2">The sequence shown here is derived from an EMBL/GenBank/DDBJ whole genome shotgun (WGS) entry which is preliminary data.</text>
</comment>
<proteinExistence type="inferred from homology"/>
<sequence length="73" mass="8331">MRMDVLVKIGKKESKVIKNGFGDYEVWIKARPVKGAANKELIKVLANYFNVKPYNLRIVKGLNSPKKIVELTK</sequence>
<comment type="similarity">
    <text evidence="1">Belongs to the UPF0235 family.</text>
</comment>
<dbReference type="NCBIfam" id="TIGR00251">
    <property type="entry name" value="DUF167 family protein"/>
    <property type="match status" value="1"/>
</dbReference>
<dbReference type="SUPFAM" id="SSF69786">
    <property type="entry name" value="YggU-like"/>
    <property type="match status" value="1"/>
</dbReference>
<dbReference type="AlphaFoldDB" id="A0A1F7XA81"/>
<dbReference type="SMART" id="SM01152">
    <property type="entry name" value="DUF167"/>
    <property type="match status" value="1"/>
</dbReference>
<name>A0A1F7XA81_9BACT</name>
<protein>
    <submittedName>
        <fullName evidence="2">Uncharacterized protein</fullName>
    </submittedName>
</protein>